<evidence type="ECO:0000256" key="7">
    <source>
        <dbReference type="ARBA" id="ARBA00022825"/>
    </source>
</evidence>
<protein>
    <recommendedName>
        <fullName evidence="18">Dipeptidyl aminopeptidase</fullName>
    </recommendedName>
</protein>
<dbReference type="Proteomes" id="UP000070544">
    <property type="component" value="Unassembled WGS sequence"/>
</dbReference>
<dbReference type="InterPro" id="IPR050278">
    <property type="entry name" value="Serine_Prot_S9B/DPPIV"/>
</dbReference>
<sequence length="882" mass="96361">MAGQPDSSADTPITDETSLLLPSDSHQPRKPPLASGILYALLATCAALASAVIFLAVKWGPEPPKCPAVVATRDRVAFEDIFSPNTPKVKGLDAKWVVWEGSDAFFVTRDDGGWYLVDADGLPKGEGAKTMLFRDDDLVDPVSSKKIAAVSSWSISSDAQYLLVASEFKKRWRWSGTAKFHVCSVAENRCVPLLQNPEDQPVQTAEIAADGNSVVYAVQNDLYYVPSVAALFSAVGTRPAPIRITSTGAPNQETIFNGVPDWVYEEELAAIKSFWRSPKEKFVAFMSIDSSAVPQMTLQYYDPIGTDSNVPDPGPANASYPRTLTYRYPKPGSKNPSAAVLIWSTELTGGDAKPAMPVKFVTRLPAEPLVLGVHWIDDSNILLRIAPRSQDAMGYYHARKPTSKGGSWEAALVREVRPGDGGWVDAMDLAVLSDGSYVEVLEDPSGFAHLAHFVSADASQPRWLTSGPYEVASVVSLADAHVAYTYAPKPHLRKSAVLNVYTGAERSLAVDGAIDSEEGWVEAGRPSIHGSRFVVSRKGPDVPKTWVASTAADDDWRLVEENSKLREWLATKEQVGRQIVEIPGGDGVTFNGLLFIPPGFEPSGSKRYPVIMRTYGGPTSQVVTSMFALDVHVALASLPVSTPPVILQVDGRGTGFRGRAYRLKVAGNLGDLEAVDQAAGAEWVRKQPWSDGRVGLWGWSFGGYLTTRVIERFGTSNLFAAAVAVAPVTSWLYYDSVYTERYMRHPSINALNYTRSAVHNATSFITKSATPFLLMHGTADDNVHPQHSFALASRIDRAGGEGSATRVRWMPDSDHRMMGQGGRGLRIVYSEMARWMWKGFWGQECDVPWVEEQANVDEVHLRGMEQGVSVRRMGRRAPHNDI</sequence>
<reference evidence="16 17" key="1">
    <citation type="journal article" date="2015" name="Genome Biol. Evol.">
        <title>Phylogenomic analyses indicate that early fungi evolved digesting cell walls of algal ancestors of land plants.</title>
        <authorList>
            <person name="Chang Y."/>
            <person name="Wang S."/>
            <person name="Sekimoto S."/>
            <person name="Aerts A.L."/>
            <person name="Choi C."/>
            <person name="Clum A."/>
            <person name="LaButti K.M."/>
            <person name="Lindquist E.A."/>
            <person name="Yee Ngan C."/>
            <person name="Ohm R.A."/>
            <person name="Salamov A.A."/>
            <person name="Grigoriev I.V."/>
            <person name="Spatafora J.W."/>
            <person name="Berbee M.L."/>
        </authorList>
    </citation>
    <scope>NUCLEOTIDE SEQUENCE [LARGE SCALE GENOMIC DNA]</scope>
    <source>
        <strain evidence="16 17">JEL478</strain>
    </source>
</reference>
<organism evidence="16 17">
    <name type="scientific">Gonapodya prolifera (strain JEL478)</name>
    <name type="common">Monoblepharis prolifera</name>
    <dbReference type="NCBI Taxonomy" id="1344416"/>
    <lineage>
        <taxon>Eukaryota</taxon>
        <taxon>Fungi</taxon>
        <taxon>Fungi incertae sedis</taxon>
        <taxon>Chytridiomycota</taxon>
        <taxon>Chytridiomycota incertae sedis</taxon>
        <taxon>Monoblepharidomycetes</taxon>
        <taxon>Monoblepharidales</taxon>
        <taxon>Gonapodyaceae</taxon>
        <taxon>Gonapodya</taxon>
    </lineage>
</organism>
<evidence type="ECO:0000256" key="11">
    <source>
        <dbReference type="ARBA" id="ARBA00023180"/>
    </source>
</evidence>
<dbReference type="Pfam" id="PF00930">
    <property type="entry name" value="DPPIV_N"/>
    <property type="match status" value="1"/>
</dbReference>
<dbReference type="GO" id="GO:0004177">
    <property type="term" value="F:aminopeptidase activity"/>
    <property type="evidence" value="ECO:0007669"/>
    <property type="project" value="UniProtKB-KW"/>
</dbReference>
<dbReference type="GO" id="GO:0008239">
    <property type="term" value="F:dipeptidyl-peptidase activity"/>
    <property type="evidence" value="ECO:0007669"/>
    <property type="project" value="TreeGrafter"/>
</dbReference>
<dbReference type="Pfam" id="PF00326">
    <property type="entry name" value="Peptidase_S9"/>
    <property type="match status" value="1"/>
</dbReference>
<evidence type="ECO:0000256" key="12">
    <source>
        <dbReference type="SAM" id="MobiDB-lite"/>
    </source>
</evidence>
<dbReference type="Gene3D" id="2.140.10.30">
    <property type="entry name" value="Dipeptidylpeptidase IV, N-terminal domain"/>
    <property type="match status" value="1"/>
</dbReference>
<evidence type="ECO:0000313" key="17">
    <source>
        <dbReference type="Proteomes" id="UP000070544"/>
    </source>
</evidence>
<dbReference type="PANTHER" id="PTHR11731">
    <property type="entry name" value="PROTEASE FAMILY S9B,C DIPEPTIDYL-PEPTIDASE IV-RELATED"/>
    <property type="match status" value="1"/>
</dbReference>
<keyword evidence="9 13" id="KW-1133">Transmembrane helix</keyword>
<evidence type="ECO:0000256" key="6">
    <source>
        <dbReference type="ARBA" id="ARBA00022801"/>
    </source>
</evidence>
<dbReference type="InterPro" id="IPR029058">
    <property type="entry name" value="AB_hydrolase_fold"/>
</dbReference>
<evidence type="ECO:0000256" key="9">
    <source>
        <dbReference type="ARBA" id="ARBA00022989"/>
    </source>
</evidence>
<dbReference type="SUPFAM" id="SSF82171">
    <property type="entry name" value="DPP6 N-terminal domain-like"/>
    <property type="match status" value="1"/>
</dbReference>
<dbReference type="PANTHER" id="PTHR11731:SF200">
    <property type="entry name" value="DIPEPTIDYL PEPTIDASE 10, ISOFORM B"/>
    <property type="match status" value="1"/>
</dbReference>
<keyword evidence="3" id="KW-0031">Aminopeptidase</keyword>
<dbReference type="AlphaFoldDB" id="A0A139ARZ3"/>
<dbReference type="GO" id="GO:0005774">
    <property type="term" value="C:vacuolar membrane"/>
    <property type="evidence" value="ECO:0007669"/>
    <property type="project" value="UniProtKB-SubCell"/>
</dbReference>
<comment type="subcellular location">
    <subcellularLocation>
        <location evidence="1">Vacuole membrane</location>
        <topology evidence="1">Single-pass type II membrane protein</topology>
    </subcellularLocation>
</comment>
<comment type="similarity">
    <text evidence="2">Belongs to the peptidase S9B family.</text>
</comment>
<evidence type="ECO:0000259" key="15">
    <source>
        <dbReference type="Pfam" id="PF00930"/>
    </source>
</evidence>
<evidence type="ECO:0008006" key="18">
    <source>
        <dbReference type="Google" id="ProtNLM"/>
    </source>
</evidence>
<feature type="transmembrane region" description="Helical" evidence="13">
    <location>
        <begin position="37"/>
        <end position="57"/>
    </location>
</feature>
<evidence type="ECO:0000256" key="4">
    <source>
        <dbReference type="ARBA" id="ARBA00022670"/>
    </source>
</evidence>
<dbReference type="GO" id="GO:0006508">
    <property type="term" value="P:proteolysis"/>
    <property type="evidence" value="ECO:0007669"/>
    <property type="project" value="UniProtKB-KW"/>
</dbReference>
<keyword evidence="5 13" id="KW-0812">Transmembrane</keyword>
<evidence type="ECO:0000256" key="5">
    <source>
        <dbReference type="ARBA" id="ARBA00022692"/>
    </source>
</evidence>
<keyword evidence="7" id="KW-0720">Serine protease</keyword>
<dbReference type="STRING" id="1344416.A0A139ARZ3"/>
<dbReference type="InterPro" id="IPR001375">
    <property type="entry name" value="Peptidase_S9_cat"/>
</dbReference>
<name>A0A139ARZ3_GONPJ</name>
<feature type="compositionally biased region" description="Polar residues" evidence="12">
    <location>
        <begin position="1"/>
        <end position="17"/>
    </location>
</feature>
<evidence type="ECO:0000259" key="14">
    <source>
        <dbReference type="Pfam" id="PF00326"/>
    </source>
</evidence>
<dbReference type="InterPro" id="IPR002469">
    <property type="entry name" value="Peptidase_S9B_N"/>
</dbReference>
<gene>
    <name evidence="16" type="ORF">M427DRAFT_452210</name>
</gene>
<keyword evidence="6" id="KW-0378">Hydrolase</keyword>
<keyword evidence="4" id="KW-0645">Protease</keyword>
<evidence type="ECO:0000256" key="2">
    <source>
        <dbReference type="ARBA" id="ARBA00006150"/>
    </source>
</evidence>
<evidence type="ECO:0000256" key="8">
    <source>
        <dbReference type="ARBA" id="ARBA00022968"/>
    </source>
</evidence>
<proteinExistence type="inferred from homology"/>
<feature type="region of interest" description="Disordered" evidence="12">
    <location>
        <begin position="1"/>
        <end position="29"/>
    </location>
</feature>
<dbReference type="EMBL" id="KQ965738">
    <property type="protein sequence ID" value="KXS19518.1"/>
    <property type="molecule type" value="Genomic_DNA"/>
</dbReference>
<dbReference type="OrthoDB" id="16520at2759"/>
<dbReference type="Gene3D" id="3.40.50.1820">
    <property type="entry name" value="alpha/beta hydrolase"/>
    <property type="match status" value="1"/>
</dbReference>
<evidence type="ECO:0000256" key="13">
    <source>
        <dbReference type="SAM" id="Phobius"/>
    </source>
</evidence>
<keyword evidence="17" id="KW-1185">Reference proteome</keyword>
<evidence type="ECO:0000256" key="3">
    <source>
        <dbReference type="ARBA" id="ARBA00022438"/>
    </source>
</evidence>
<feature type="domain" description="Dipeptidylpeptidase IV N-terminal" evidence="15">
    <location>
        <begin position="156"/>
        <end position="480"/>
    </location>
</feature>
<dbReference type="OMA" id="YDVYDIA"/>
<evidence type="ECO:0000313" key="16">
    <source>
        <dbReference type="EMBL" id="KXS19518.1"/>
    </source>
</evidence>
<evidence type="ECO:0000256" key="1">
    <source>
        <dbReference type="ARBA" id="ARBA00004576"/>
    </source>
</evidence>
<evidence type="ECO:0000256" key="10">
    <source>
        <dbReference type="ARBA" id="ARBA00023136"/>
    </source>
</evidence>
<feature type="domain" description="Peptidase S9 prolyl oligopeptidase catalytic" evidence="14">
    <location>
        <begin position="645"/>
        <end position="838"/>
    </location>
</feature>
<dbReference type="SUPFAM" id="SSF53474">
    <property type="entry name" value="alpha/beta-Hydrolases"/>
    <property type="match status" value="1"/>
</dbReference>
<keyword evidence="8" id="KW-0735">Signal-anchor</keyword>
<dbReference type="GO" id="GO:0005886">
    <property type="term" value="C:plasma membrane"/>
    <property type="evidence" value="ECO:0007669"/>
    <property type="project" value="TreeGrafter"/>
</dbReference>
<keyword evidence="10 13" id="KW-0472">Membrane</keyword>
<keyword evidence="11" id="KW-0325">Glycoprotein</keyword>
<dbReference type="GO" id="GO:0008236">
    <property type="term" value="F:serine-type peptidase activity"/>
    <property type="evidence" value="ECO:0007669"/>
    <property type="project" value="UniProtKB-KW"/>
</dbReference>
<accession>A0A139ARZ3</accession>